<dbReference type="InterPro" id="IPR003826">
    <property type="entry name" value="AdoMetDC_fam_prok"/>
</dbReference>
<accession>A0A1G2QJH1</accession>
<dbReference type="Proteomes" id="UP000177090">
    <property type="component" value="Unassembled WGS sequence"/>
</dbReference>
<evidence type="ECO:0000256" key="6">
    <source>
        <dbReference type="ARBA" id="ARBA00023145"/>
    </source>
</evidence>
<keyword evidence="5" id="KW-0620">Polyamine biosynthesis</keyword>
<dbReference type="SUPFAM" id="SSF56276">
    <property type="entry name" value="S-adenosylmethionine decarboxylase"/>
    <property type="match status" value="1"/>
</dbReference>
<evidence type="ECO:0000256" key="3">
    <source>
        <dbReference type="ARBA" id="ARBA00022813"/>
    </source>
</evidence>
<evidence type="ECO:0000256" key="7">
    <source>
        <dbReference type="ARBA" id="ARBA00023239"/>
    </source>
</evidence>
<keyword evidence="3" id="KW-0068">Autocatalytic cleavage</keyword>
<dbReference type="InterPro" id="IPR016067">
    <property type="entry name" value="S-AdoMet_deCO2ase_core"/>
</dbReference>
<proteinExistence type="predicted"/>
<keyword evidence="6" id="KW-0865">Zymogen</keyword>
<keyword evidence="4" id="KW-0745">Spermidine biosynthesis</keyword>
<evidence type="ECO:0000313" key="10">
    <source>
        <dbReference type="EMBL" id="OHA60597.1"/>
    </source>
</evidence>
<evidence type="ECO:0000256" key="5">
    <source>
        <dbReference type="ARBA" id="ARBA00023115"/>
    </source>
</evidence>
<evidence type="ECO:0000256" key="4">
    <source>
        <dbReference type="ARBA" id="ARBA00023066"/>
    </source>
</evidence>
<protein>
    <submittedName>
        <fullName evidence="10">S-adenosylmethionine decarboxylase</fullName>
    </submittedName>
</protein>
<dbReference type="Pfam" id="PF02675">
    <property type="entry name" value="AdoMet_dc"/>
    <property type="match status" value="1"/>
</dbReference>
<name>A0A1G2QJH1_9BACT</name>
<comment type="cofactor">
    <cofactor evidence="1">
        <name>pyruvate</name>
        <dbReference type="ChEBI" id="CHEBI:15361"/>
    </cofactor>
</comment>
<evidence type="ECO:0000256" key="9">
    <source>
        <dbReference type="ARBA" id="ARBA00023317"/>
    </source>
</evidence>
<dbReference type="EMBL" id="MHTL01000011">
    <property type="protein sequence ID" value="OHA60597.1"/>
    <property type="molecule type" value="Genomic_DNA"/>
</dbReference>
<keyword evidence="8" id="KW-0704">Schiff base</keyword>
<dbReference type="AlphaFoldDB" id="A0A1G2QJH1"/>
<dbReference type="STRING" id="1802440.A2569_00790"/>
<keyword evidence="9" id="KW-0670">Pyruvate</keyword>
<reference evidence="10 11" key="1">
    <citation type="journal article" date="2016" name="Nat. Commun.">
        <title>Thousands of microbial genomes shed light on interconnected biogeochemical processes in an aquifer system.</title>
        <authorList>
            <person name="Anantharaman K."/>
            <person name="Brown C.T."/>
            <person name="Hug L.A."/>
            <person name="Sharon I."/>
            <person name="Castelle C.J."/>
            <person name="Probst A.J."/>
            <person name="Thomas B.C."/>
            <person name="Singh A."/>
            <person name="Wilkins M.J."/>
            <person name="Karaoz U."/>
            <person name="Brodie E.L."/>
            <person name="Williams K.H."/>
            <person name="Hubbard S.S."/>
            <person name="Banfield J.F."/>
        </authorList>
    </citation>
    <scope>NUCLEOTIDE SEQUENCE [LARGE SCALE GENOMIC DNA]</scope>
</reference>
<dbReference type="GO" id="GO:0004014">
    <property type="term" value="F:adenosylmethionine decarboxylase activity"/>
    <property type="evidence" value="ECO:0007669"/>
    <property type="project" value="InterPro"/>
</dbReference>
<evidence type="ECO:0000256" key="1">
    <source>
        <dbReference type="ARBA" id="ARBA00001928"/>
    </source>
</evidence>
<sequence length="128" mass="14305">MEKITKQNYEALGSWGILTSLDLHGCNGETIRSAEKIREFTVALCELIGVTRFGEPTVVHFGEREEIAGYSLVQLIETSLVSGHFANATNTVYLDIFSCSYYDADTAVEFSKKFFEAQDATVHTLLRK</sequence>
<evidence type="ECO:0000313" key="11">
    <source>
        <dbReference type="Proteomes" id="UP000177090"/>
    </source>
</evidence>
<comment type="caution">
    <text evidence="10">The sequence shown here is derived from an EMBL/GenBank/DDBJ whole genome shotgun (WGS) entry which is preliminary data.</text>
</comment>
<keyword evidence="7" id="KW-0456">Lyase</keyword>
<organism evidence="10 11">
    <name type="scientific">Candidatus Vogelbacteria bacterium RIFOXYD1_FULL_51_18</name>
    <dbReference type="NCBI Taxonomy" id="1802440"/>
    <lineage>
        <taxon>Bacteria</taxon>
        <taxon>Candidatus Vogeliibacteriota</taxon>
    </lineage>
</organism>
<keyword evidence="2" id="KW-0210">Decarboxylase</keyword>
<gene>
    <name evidence="10" type="ORF">A2569_00790</name>
</gene>
<evidence type="ECO:0000256" key="2">
    <source>
        <dbReference type="ARBA" id="ARBA00022793"/>
    </source>
</evidence>
<evidence type="ECO:0000256" key="8">
    <source>
        <dbReference type="ARBA" id="ARBA00023270"/>
    </source>
</evidence>
<dbReference type="GO" id="GO:0008295">
    <property type="term" value="P:spermidine biosynthetic process"/>
    <property type="evidence" value="ECO:0007669"/>
    <property type="project" value="UniProtKB-KW"/>
</dbReference>
<dbReference type="Gene3D" id="3.60.90.10">
    <property type="entry name" value="S-adenosylmethionine decarboxylase"/>
    <property type="match status" value="1"/>
</dbReference>